<dbReference type="AlphaFoldDB" id="A0AAD2G7Q1"/>
<dbReference type="Proteomes" id="UP001295423">
    <property type="component" value="Unassembled WGS sequence"/>
</dbReference>
<accession>A0AAD2G7Q1</accession>
<sequence>MNLVLDEDVTCCVVNEDASSGVLCLGIFFAKGFLSSKLPLDHERLEKSFWEKVNYVVFQIGKLGKVGML</sequence>
<reference evidence="1" key="1">
    <citation type="submission" date="2023-08" db="EMBL/GenBank/DDBJ databases">
        <authorList>
            <person name="Audoor S."/>
            <person name="Bilcke G."/>
        </authorList>
    </citation>
    <scope>NUCLEOTIDE SEQUENCE</scope>
</reference>
<dbReference type="EMBL" id="CAKOGP040002222">
    <property type="protein sequence ID" value="CAJ1965745.1"/>
    <property type="molecule type" value="Genomic_DNA"/>
</dbReference>
<comment type="caution">
    <text evidence="1">The sequence shown here is derived from an EMBL/GenBank/DDBJ whole genome shotgun (WGS) entry which is preliminary data.</text>
</comment>
<evidence type="ECO:0000313" key="1">
    <source>
        <dbReference type="EMBL" id="CAJ1965745.1"/>
    </source>
</evidence>
<name>A0AAD2G7Q1_9STRA</name>
<organism evidence="1 2">
    <name type="scientific">Cylindrotheca closterium</name>
    <dbReference type="NCBI Taxonomy" id="2856"/>
    <lineage>
        <taxon>Eukaryota</taxon>
        <taxon>Sar</taxon>
        <taxon>Stramenopiles</taxon>
        <taxon>Ochrophyta</taxon>
        <taxon>Bacillariophyta</taxon>
        <taxon>Bacillariophyceae</taxon>
        <taxon>Bacillariophycidae</taxon>
        <taxon>Bacillariales</taxon>
        <taxon>Bacillariaceae</taxon>
        <taxon>Cylindrotheca</taxon>
    </lineage>
</organism>
<evidence type="ECO:0000313" key="2">
    <source>
        <dbReference type="Proteomes" id="UP001295423"/>
    </source>
</evidence>
<keyword evidence="2" id="KW-1185">Reference proteome</keyword>
<gene>
    <name evidence="1" type="ORF">CYCCA115_LOCUS21337</name>
</gene>
<proteinExistence type="predicted"/>
<protein>
    <submittedName>
        <fullName evidence="1">Uncharacterized protein</fullName>
    </submittedName>
</protein>